<protein>
    <submittedName>
        <fullName evidence="1">Uncharacterized protein</fullName>
    </submittedName>
</protein>
<dbReference type="AlphaFoldDB" id="A0A6C0E757"/>
<reference evidence="1" key="1">
    <citation type="journal article" date="2020" name="Nature">
        <title>Giant virus diversity and host interactions through global metagenomics.</title>
        <authorList>
            <person name="Schulz F."/>
            <person name="Roux S."/>
            <person name="Paez-Espino D."/>
            <person name="Jungbluth S."/>
            <person name="Walsh D.A."/>
            <person name="Denef V.J."/>
            <person name="McMahon K.D."/>
            <person name="Konstantinidis K.T."/>
            <person name="Eloe-Fadrosh E.A."/>
            <person name="Kyrpides N.C."/>
            <person name="Woyke T."/>
        </authorList>
    </citation>
    <scope>NUCLEOTIDE SEQUENCE</scope>
    <source>
        <strain evidence="1">GVMAG-M-3300023179-150</strain>
    </source>
</reference>
<sequence>MANAGSLNQHPSFAGNYTLTQIDLELQRVSRLKRFWEHQRSMALFRAFVMLMSIDVIGRHITSFLVSTKVSHECGEQYDLNDSAKNLQNFLSLFSNLYGFSDLFPLFLDLFSRYIHIPMMYSGYSINANVHFFRKPCHKRADSGIWDDLKDRNRCKRKCTSSRPCYHRFPPPERAYVDRLIEHGEQLHSLNWFFLSGCLSGELFDKALRSFLMSVPPPRLSDACSSKYLKNFLNGNSLKKLKHPFKVPSNFLQMVLLSYLKGTHSLILFLLSFDINGEVFNQDDYYWAHGRVHLKKGRDQTISFERLFQFCRKIIGTFSHVYLPYFDFGLDGKYDDEDGYEFLMPFNIFLFHVMNMPPFLSISAKNTLNEKQCNQFWGEWNPSDCMIALLKMSKARFKTHTGKTWKFVDTQAQIPNDPYRMSHIFDINIDNIEENSDDTYAEYFDDVNLVGRKKEITYFFG</sequence>
<name>A0A6C0E757_9ZZZZ</name>
<evidence type="ECO:0000313" key="1">
    <source>
        <dbReference type="EMBL" id="QHT24608.1"/>
    </source>
</evidence>
<dbReference type="EMBL" id="MN739747">
    <property type="protein sequence ID" value="QHT24608.1"/>
    <property type="molecule type" value="Genomic_DNA"/>
</dbReference>
<accession>A0A6C0E757</accession>
<organism evidence="1">
    <name type="scientific">viral metagenome</name>
    <dbReference type="NCBI Taxonomy" id="1070528"/>
    <lineage>
        <taxon>unclassified sequences</taxon>
        <taxon>metagenomes</taxon>
        <taxon>organismal metagenomes</taxon>
    </lineage>
</organism>
<proteinExistence type="predicted"/>